<evidence type="ECO:0000256" key="1">
    <source>
        <dbReference type="ARBA" id="ARBA00004651"/>
    </source>
</evidence>
<dbReference type="GO" id="GO:0005886">
    <property type="term" value="C:plasma membrane"/>
    <property type="evidence" value="ECO:0007669"/>
    <property type="project" value="UniProtKB-SubCell"/>
</dbReference>
<keyword evidence="2" id="KW-1003">Cell membrane</keyword>
<dbReference type="RefSeq" id="WP_054287660.1">
    <property type="nucleotide sequence ID" value="NZ_CP012752.1"/>
</dbReference>
<sequence>MSVDTDEVVAQDKPKTAPKSWKSHAITWARRVLLAAVVVGAGYYLVTRWDEVWTTLTNVPWYAAVGSLLVLIAGMLANTWSWRTIVDDLGSPIGRVLGSQIFLVSQLGKYVPGAVWAYVLQMELGKKAGLPRARMFVASLVQVGVAVVASLALGVLALPMLMKDSPGAVWLYALLPFGLAVLHPKVMTWAVNLVLKVLRKAPLPHPLHFRTIVSTLLFTTVSYVCFGAHLWLLTLSTGKAGIDVLLLCIGAIAIGLTASLFFFILPSGAGVRDLAVALALGAAVGSDAAVAFAVASRAMFTFADVATAGGAALLAKLTNPTAKAKPVGETPAPAAD</sequence>
<reference evidence="7 8" key="1">
    <citation type="submission" date="2015-07" db="EMBL/GenBank/DDBJ databases">
        <title>Genome sequencing of Kibdelosporangium phytohabitans.</title>
        <authorList>
            <person name="Qin S."/>
            <person name="Xing K."/>
        </authorList>
    </citation>
    <scope>NUCLEOTIDE SEQUENCE [LARGE SCALE GENOMIC DNA]</scope>
    <source>
        <strain evidence="7 8">KLBMP1111</strain>
    </source>
</reference>
<dbReference type="EMBL" id="CP012752">
    <property type="protein sequence ID" value="ALG05680.1"/>
    <property type="molecule type" value="Genomic_DNA"/>
</dbReference>
<organism evidence="7 8">
    <name type="scientific">Kibdelosporangium phytohabitans</name>
    <dbReference type="NCBI Taxonomy" id="860235"/>
    <lineage>
        <taxon>Bacteria</taxon>
        <taxon>Bacillati</taxon>
        <taxon>Actinomycetota</taxon>
        <taxon>Actinomycetes</taxon>
        <taxon>Pseudonocardiales</taxon>
        <taxon>Pseudonocardiaceae</taxon>
        <taxon>Kibdelosporangium</taxon>
    </lineage>
</organism>
<comment type="subcellular location">
    <subcellularLocation>
        <location evidence="1">Cell membrane</location>
        <topology evidence="1">Multi-pass membrane protein</topology>
    </subcellularLocation>
</comment>
<dbReference type="InterPro" id="IPR022791">
    <property type="entry name" value="L-PG_synthase/AglD"/>
</dbReference>
<dbReference type="OrthoDB" id="6057470at2"/>
<evidence type="ECO:0000313" key="7">
    <source>
        <dbReference type="EMBL" id="ALG05680.1"/>
    </source>
</evidence>
<feature type="transmembrane region" description="Helical" evidence="6">
    <location>
        <begin position="136"/>
        <end position="158"/>
    </location>
</feature>
<feature type="transmembrane region" description="Helical" evidence="6">
    <location>
        <begin position="274"/>
        <end position="295"/>
    </location>
</feature>
<feature type="transmembrane region" description="Helical" evidence="6">
    <location>
        <begin position="207"/>
        <end position="232"/>
    </location>
</feature>
<feature type="transmembrane region" description="Helical" evidence="6">
    <location>
        <begin position="170"/>
        <end position="195"/>
    </location>
</feature>
<evidence type="ECO:0000256" key="2">
    <source>
        <dbReference type="ARBA" id="ARBA00022475"/>
    </source>
</evidence>
<dbReference type="Proteomes" id="UP000063699">
    <property type="component" value="Chromosome"/>
</dbReference>
<evidence type="ECO:0000313" key="8">
    <source>
        <dbReference type="Proteomes" id="UP000063699"/>
    </source>
</evidence>
<keyword evidence="4 6" id="KW-1133">Transmembrane helix</keyword>
<dbReference type="AlphaFoldDB" id="A0A0N9HSE9"/>
<evidence type="ECO:0008006" key="9">
    <source>
        <dbReference type="Google" id="ProtNLM"/>
    </source>
</evidence>
<evidence type="ECO:0000256" key="4">
    <source>
        <dbReference type="ARBA" id="ARBA00022989"/>
    </source>
</evidence>
<evidence type="ECO:0000256" key="5">
    <source>
        <dbReference type="ARBA" id="ARBA00023136"/>
    </source>
</evidence>
<keyword evidence="8" id="KW-1185">Reference proteome</keyword>
<keyword evidence="3 6" id="KW-0812">Transmembrane</keyword>
<protein>
    <recommendedName>
        <fullName evidence="9">Lysylphosphatidylglycerol synthetase</fullName>
    </recommendedName>
</protein>
<evidence type="ECO:0000256" key="3">
    <source>
        <dbReference type="ARBA" id="ARBA00022692"/>
    </source>
</evidence>
<proteinExistence type="predicted"/>
<gene>
    <name evidence="7" type="ORF">AOZ06_00920</name>
</gene>
<accession>A0A0N9HSE9</accession>
<dbReference type="KEGG" id="kphy:AOZ06_00920"/>
<feature type="transmembrane region" description="Helical" evidence="6">
    <location>
        <begin position="59"/>
        <end position="77"/>
    </location>
</feature>
<feature type="transmembrane region" description="Helical" evidence="6">
    <location>
        <begin position="244"/>
        <end position="265"/>
    </location>
</feature>
<dbReference type="STRING" id="860235.AOZ06_00920"/>
<name>A0A0N9HSE9_9PSEU</name>
<evidence type="ECO:0000256" key="6">
    <source>
        <dbReference type="SAM" id="Phobius"/>
    </source>
</evidence>
<keyword evidence="5 6" id="KW-0472">Membrane</keyword>
<feature type="transmembrane region" description="Helical" evidence="6">
    <location>
        <begin position="28"/>
        <end position="47"/>
    </location>
</feature>
<dbReference type="Pfam" id="PF03706">
    <property type="entry name" value="LPG_synthase_TM"/>
    <property type="match status" value="1"/>
</dbReference>